<dbReference type="Proteomes" id="UP000247973">
    <property type="component" value="Unassembled WGS sequence"/>
</dbReference>
<evidence type="ECO:0000313" key="2">
    <source>
        <dbReference type="EMBL" id="PXV68744.1"/>
    </source>
</evidence>
<gene>
    <name evidence="2" type="ORF">CLV62_1016</name>
</gene>
<sequence length="193" mass="22424">MELQVIQNKIFEVRGLRVMVDFHLAELYDVKTKVLKQAVKRNVLRFPSDFMFELTDNEWSELVTNCDRLPKTLKHSSVNPMVFTESGVAMLSSVLRSEIAIEVNISIMRAFVATRKYLADYSSISKEIENLWKHLRTLETYSEENLKAINDLSEDNQNAFDEIYIALSELANKQNKIESKPRKRVGYVQDDIE</sequence>
<dbReference type="RefSeq" id="WP_110308737.1">
    <property type="nucleotide sequence ID" value="NZ_QICL01000001.1"/>
</dbReference>
<accession>A0A2V3PVB3</accession>
<evidence type="ECO:0000259" key="1">
    <source>
        <dbReference type="Pfam" id="PF10543"/>
    </source>
</evidence>
<name>A0A2V3PVB3_9BACT</name>
<protein>
    <submittedName>
        <fullName evidence="2">ORF6N domain-containing protein</fullName>
    </submittedName>
</protein>
<proteinExistence type="predicted"/>
<reference evidence="2 3" key="1">
    <citation type="submission" date="2018-03" db="EMBL/GenBank/DDBJ databases">
        <title>Genomic Encyclopedia of Archaeal and Bacterial Type Strains, Phase II (KMG-II): from individual species to whole genera.</title>
        <authorList>
            <person name="Goeker M."/>
        </authorList>
    </citation>
    <scope>NUCLEOTIDE SEQUENCE [LARGE SCALE GENOMIC DNA]</scope>
    <source>
        <strain evidence="2 3">DSM 100214</strain>
    </source>
</reference>
<dbReference type="AlphaFoldDB" id="A0A2V3PVB3"/>
<organism evidence="2 3">
    <name type="scientific">Dysgonomonas alginatilytica</name>
    <dbReference type="NCBI Taxonomy" id="1605892"/>
    <lineage>
        <taxon>Bacteria</taxon>
        <taxon>Pseudomonadati</taxon>
        <taxon>Bacteroidota</taxon>
        <taxon>Bacteroidia</taxon>
        <taxon>Bacteroidales</taxon>
        <taxon>Dysgonomonadaceae</taxon>
        <taxon>Dysgonomonas</taxon>
    </lineage>
</organism>
<feature type="domain" description="KilA-N DNA-binding" evidence="1">
    <location>
        <begin position="8"/>
        <end position="94"/>
    </location>
</feature>
<keyword evidence="3" id="KW-1185">Reference proteome</keyword>
<comment type="caution">
    <text evidence="2">The sequence shown here is derived from an EMBL/GenBank/DDBJ whole genome shotgun (WGS) entry which is preliminary data.</text>
</comment>
<dbReference type="OrthoDB" id="9816206at2"/>
<dbReference type="Pfam" id="PF10543">
    <property type="entry name" value="ORF6N"/>
    <property type="match status" value="1"/>
</dbReference>
<dbReference type="EMBL" id="QICL01000001">
    <property type="protein sequence ID" value="PXV68744.1"/>
    <property type="molecule type" value="Genomic_DNA"/>
</dbReference>
<evidence type="ECO:0000313" key="3">
    <source>
        <dbReference type="Proteomes" id="UP000247973"/>
    </source>
</evidence>
<dbReference type="InterPro" id="IPR018873">
    <property type="entry name" value="KilA-N_DNA-bd_domain"/>
</dbReference>